<dbReference type="Pfam" id="PF13609">
    <property type="entry name" value="Porin_4"/>
    <property type="match status" value="1"/>
</dbReference>
<dbReference type="InterPro" id="IPR050298">
    <property type="entry name" value="Gram-neg_bact_OMP"/>
</dbReference>
<dbReference type="InterPro" id="IPR023614">
    <property type="entry name" value="Porin_dom_sf"/>
</dbReference>
<reference evidence="14" key="1">
    <citation type="journal article" date="2019" name="Int. J. Syst. Evol. Microbiol.">
        <title>The Global Catalogue of Microorganisms (GCM) 10K type strain sequencing project: providing services to taxonomists for standard genome sequencing and annotation.</title>
        <authorList>
            <consortium name="The Broad Institute Genomics Platform"/>
            <consortium name="The Broad Institute Genome Sequencing Center for Infectious Disease"/>
            <person name="Wu L."/>
            <person name="Ma J."/>
        </authorList>
    </citation>
    <scope>NUCLEOTIDE SEQUENCE [LARGE SCALE GENOMIC DNA]</scope>
    <source>
        <strain evidence="14">CGMCC 1.16031</strain>
    </source>
</reference>
<gene>
    <name evidence="13" type="ORF">ACFP85_11385</name>
</gene>
<keyword evidence="14" id="KW-1185">Reference proteome</keyword>
<evidence type="ECO:0000256" key="10">
    <source>
        <dbReference type="ARBA" id="ARBA00023237"/>
    </source>
</evidence>
<evidence type="ECO:0000256" key="9">
    <source>
        <dbReference type="ARBA" id="ARBA00023136"/>
    </source>
</evidence>
<name>A0ABW1XLB4_9ALTE</name>
<dbReference type="RefSeq" id="WP_254426639.1">
    <property type="nucleotide sequence ID" value="NZ_JBHSUS010000001.1"/>
</dbReference>
<accession>A0ABW1XLB4</accession>
<protein>
    <submittedName>
        <fullName evidence="13">Porin</fullName>
    </submittedName>
</protein>
<keyword evidence="3" id="KW-0813">Transport</keyword>
<evidence type="ECO:0000256" key="4">
    <source>
        <dbReference type="ARBA" id="ARBA00022452"/>
    </source>
</evidence>
<feature type="chain" id="PRO_5045103326" evidence="11">
    <location>
        <begin position="22"/>
        <end position="301"/>
    </location>
</feature>
<dbReference type="CDD" id="cd00342">
    <property type="entry name" value="gram_neg_porins"/>
    <property type="match status" value="1"/>
</dbReference>
<evidence type="ECO:0000256" key="5">
    <source>
        <dbReference type="ARBA" id="ARBA00022692"/>
    </source>
</evidence>
<keyword evidence="7" id="KW-0406">Ion transport</keyword>
<keyword evidence="10" id="KW-0998">Cell outer membrane</keyword>
<evidence type="ECO:0000256" key="6">
    <source>
        <dbReference type="ARBA" id="ARBA00022729"/>
    </source>
</evidence>
<dbReference type="EMBL" id="JBHSUS010000001">
    <property type="protein sequence ID" value="MFC6440745.1"/>
    <property type="molecule type" value="Genomic_DNA"/>
</dbReference>
<dbReference type="PRINTS" id="PR00184">
    <property type="entry name" value="NEISSPPORIN"/>
</dbReference>
<evidence type="ECO:0000256" key="3">
    <source>
        <dbReference type="ARBA" id="ARBA00022448"/>
    </source>
</evidence>
<dbReference type="PANTHER" id="PTHR34501">
    <property type="entry name" value="PROTEIN YDDL-RELATED"/>
    <property type="match status" value="1"/>
</dbReference>
<evidence type="ECO:0000313" key="13">
    <source>
        <dbReference type="EMBL" id="MFC6440745.1"/>
    </source>
</evidence>
<keyword evidence="9" id="KW-0472">Membrane</keyword>
<evidence type="ECO:0000256" key="2">
    <source>
        <dbReference type="ARBA" id="ARBA00011233"/>
    </source>
</evidence>
<keyword evidence="5" id="KW-0812">Transmembrane</keyword>
<dbReference type="Proteomes" id="UP001596364">
    <property type="component" value="Unassembled WGS sequence"/>
</dbReference>
<evidence type="ECO:0000256" key="8">
    <source>
        <dbReference type="ARBA" id="ARBA00023114"/>
    </source>
</evidence>
<evidence type="ECO:0000259" key="12">
    <source>
        <dbReference type="Pfam" id="PF13609"/>
    </source>
</evidence>
<evidence type="ECO:0000256" key="1">
    <source>
        <dbReference type="ARBA" id="ARBA00004571"/>
    </source>
</evidence>
<comment type="subunit">
    <text evidence="2">Homotrimer.</text>
</comment>
<organism evidence="13 14">
    <name type="scientific">Pseudobowmanella zhangzhouensis</name>
    <dbReference type="NCBI Taxonomy" id="1537679"/>
    <lineage>
        <taxon>Bacteria</taxon>
        <taxon>Pseudomonadati</taxon>
        <taxon>Pseudomonadota</taxon>
        <taxon>Gammaproteobacteria</taxon>
        <taxon>Alteromonadales</taxon>
        <taxon>Alteromonadaceae</taxon>
    </lineage>
</organism>
<dbReference type="PANTHER" id="PTHR34501:SF9">
    <property type="entry name" value="MAJOR OUTER MEMBRANE PROTEIN P.IA"/>
    <property type="match status" value="1"/>
</dbReference>
<keyword evidence="4" id="KW-1134">Transmembrane beta strand</keyword>
<dbReference type="InterPro" id="IPR002299">
    <property type="entry name" value="Porin_Neis"/>
</dbReference>
<dbReference type="InterPro" id="IPR033900">
    <property type="entry name" value="Gram_neg_porin_domain"/>
</dbReference>
<comment type="subcellular location">
    <subcellularLocation>
        <location evidence="1">Cell outer membrane</location>
        <topology evidence="1">Multi-pass membrane protein</topology>
    </subcellularLocation>
</comment>
<sequence length="301" mass="32675">MKNVTLASLLMTGLISTGAVADPLTVYGKINVTAQSSDEGDGSFTELKSNNSRFGIKGDYALEDGLQVVYTLEWQVDVADLGGSDNIKSRNQYLGLKGDFGTVLLGRNDTMLKQSQGGVDLFNDYEADLKGLWKGENRLSNTVTYVTPAFDKFSFGITYVAAGSTEGEDGISAAVFYGDKSLKKSNWFASVATDKDINGYDTTRATVQTKLEAWTLGASVQRQEPSEGGTSKNGAMVSAGYKMGKVTYKAQLQTLEDDQSVSLGADYKLGDKTKLFAWYTDRDYDASVDRSWLAVGIEHKF</sequence>
<proteinExistence type="predicted"/>
<comment type="caution">
    <text evidence="13">The sequence shown here is derived from an EMBL/GenBank/DDBJ whole genome shotgun (WGS) entry which is preliminary data.</text>
</comment>
<evidence type="ECO:0000256" key="11">
    <source>
        <dbReference type="SAM" id="SignalP"/>
    </source>
</evidence>
<feature type="domain" description="Porin" evidence="12">
    <location>
        <begin position="11"/>
        <end position="286"/>
    </location>
</feature>
<dbReference type="SUPFAM" id="SSF56935">
    <property type="entry name" value="Porins"/>
    <property type="match status" value="1"/>
</dbReference>
<dbReference type="Gene3D" id="2.40.160.10">
    <property type="entry name" value="Porin"/>
    <property type="match status" value="1"/>
</dbReference>
<feature type="signal peptide" evidence="11">
    <location>
        <begin position="1"/>
        <end position="21"/>
    </location>
</feature>
<keyword evidence="8" id="KW-0626">Porin</keyword>
<evidence type="ECO:0000256" key="7">
    <source>
        <dbReference type="ARBA" id="ARBA00023065"/>
    </source>
</evidence>
<keyword evidence="6 11" id="KW-0732">Signal</keyword>
<evidence type="ECO:0000313" key="14">
    <source>
        <dbReference type="Proteomes" id="UP001596364"/>
    </source>
</evidence>